<evidence type="ECO:0000313" key="3">
    <source>
        <dbReference type="Proteomes" id="UP001497497"/>
    </source>
</evidence>
<feature type="region of interest" description="Disordered" evidence="1">
    <location>
        <begin position="424"/>
        <end position="471"/>
    </location>
</feature>
<feature type="compositionally biased region" description="Polar residues" evidence="1">
    <location>
        <begin position="193"/>
        <end position="210"/>
    </location>
</feature>
<sequence length="586" mass="65756">MAQIDTTSIPEANNFDSVISPIVQNGNFFIMDSERLVSNPFRELQREAAHDGQRKSSMTDKLTGVKNNICENHFNQARSRLERQKMSRLKQLHDNSNKLMLEVKLLDLDRQRHHVEIKKRLQPDRDYSYDDTHILNTERRLGANIASAYLDKNLRYPMRLRSVSDIRVTPTIRKARACLRNQNLQKSLEDTLRNMSARSQPTRSASSPYTIPSAMRRGSRSATFIVNPSKPDANDVTTTLPAIPQRQALTTSRQDQQQPPRVKFASQIPVVEGDVTARLTSRSLTKHSDLTLSTNAKNLESSDDDDDDAQMPDFVDLRALFFNKGDHSNRSDSASASLTNPVSGYHLMALRKAQGPPPKLTTDMLQVEMEHINSKISDFMKTLNAPKGRGTDSDEDFDGHLVGNIPTPAPTGNARRLSNRAPVKPKSLEQQQTNVLPDVVVPLDTEPSGLSSPDNQDRPGDGQIPGKAAKSSKYSWRCIRGNLSNKNRDDYNPAELILQSLTGVPIGDSHQSHVPLRTASRALRHTATFKMQKIVEKLIHERTRYERLQVEELKKQLVEEEPGPVLSEEDAPESSSVAEDKEMPQS</sequence>
<name>A0AAV2HB81_LYMST</name>
<feature type="region of interest" description="Disordered" evidence="1">
    <location>
        <begin position="193"/>
        <end position="220"/>
    </location>
</feature>
<feature type="region of interest" description="Disordered" evidence="1">
    <location>
        <begin position="555"/>
        <end position="586"/>
    </location>
</feature>
<accession>A0AAV2HB81</accession>
<reference evidence="2 3" key="1">
    <citation type="submission" date="2024-04" db="EMBL/GenBank/DDBJ databases">
        <authorList>
            <consortium name="Genoscope - CEA"/>
            <person name="William W."/>
        </authorList>
    </citation>
    <scope>NUCLEOTIDE SEQUENCE [LARGE SCALE GENOMIC DNA]</scope>
</reference>
<organism evidence="2 3">
    <name type="scientific">Lymnaea stagnalis</name>
    <name type="common">Great pond snail</name>
    <name type="synonym">Helix stagnalis</name>
    <dbReference type="NCBI Taxonomy" id="6523"/>
    <lineage>
        <taxon>Eukaryota</taxon>
        <taxon>Metazoa</taxon>
        <taxon>Spiralia</taxon>
        <taxon>Lophotrochozoa</taxon>
        <taxon>Mollusca</taxon>
        <taxon>Gastropoda</taxon>
        <taxon>Heterobranchia</taxon>
        <taxon>Euthyneura</taxon>
        <taxon>Panpulmonata</taxon>
        <taxon>Hygrophila</taxon>
        <taxon>Lymnaeoidea</taxon>
        <taxon>Lymnaeidae</taxon>
        <taxon>Lymnaea</taxon>
    </lineage>
</organism>
<dbReference type="Proteomes" id="UP001497497">
    <property type="component" value="Unassembled WGS sequence"/>
</dbReference>
<gene>
    <name evidence="2" type="ORF">GSLYS_00004793001</name>
</gene>
<evidence type="ECO:0000256" key="1">
    <source>
        <dbReference type="SAM" id="MobiDB-lite"/>
    </source>
</evidence>
<protein>
    <submittedName>
        <fullName evidence="2">Uncharacterized protein</fullName>
    </submittedName>
</protein>
<keyword evidence="3" id="KW-1185">Reference proteome</keyword>
<dbReference type="EMBL" id="CAXITT010000073">
    <property type="protein sequence ID" value="CAL1530668.1"/>
    <property type="molecule type" value="Genomic_DNA"/>
</dbReference>
<dbReference type="AlphaFoldDB" id="A0AAV2HB81"/>
<feature type="compositionally biased region" description="Acidic residues" evidence="1">
    <location>
        <begin position="559"/>
        <end position="572"/>
    </location>
</feature>
<proteinExistence type="predicted"/>
<comment type="caution">
    <text evidence="2">The sequence shown here is derived from an EMBL/GenBank/DDBJ whole genome shotgun (WGS) entry which is preliminary data.</text>
</comment>
<evidence type="ECO:0000313" key="2">
    <source>
        <dbReference type="EMBL" id="CAL1530668.1"/>
    </source>
</evidence>